<dbReference type="InterPro" id="IPR002180">
    <property type="entry name" value="LS/RS"/>
</dbReference>
<evidence type="ECO:0000313" key="7">
    <source>
        <dbReference type="EMBL" id="SUZ99794.1"/>
    </source>
</evidence>
<protein>
    <recommendedName>
        <fullName evidence="3">6,7-dimethyl-8-ribityllumazine synthase</fullName>
        <ecNumber evidence="3">2.5.1.78</ecNumber>
    </recommendedName>
</protein>
<dbReference type="InterPro" id="IPR036467">
    <property type="entry name" value="LS/RS_sf"/>
</dbReference>
<dbReference type="EMBL" id="UINC01002737">
    <property type="protein sequence ID" value="SUZ99794.1"/>
    <property type="molecule type" value="Genomic_DNA"/>
</dbReference>
<evidence type="ECO:0000256" key="4">
    <source>
        <dbReference type="ARBA" id="ARBA00022619"/>
    </source>
</evidence>
<dbReference type="EC" id="2.5.1.78" evidence="3"/>
<comment type="similarity">
    <text evidence="2">Belongs to the DMRL synthase family.</text>
</comment>
<dbReference type="Pfam" id="PF00885">
    <property type="entry name" value="DMRL_synthase"/>
    <property type="match status" value="1"/>
</dbReference>
<comment type="catalytic activity">
    <reaction evidence="6">
        <text>(2S)-2-hydroxy-3-oxobutyl phosphate + 5-amino-6-(D-ribitylamino)uracil = 6,7-dimethyl-8-(1-D-ribityl)lumazine + phosphate + 2 H2O + H(+)</text>
        <dbReference type="Rhea" id="RHEA:26152"/>
        <dbReference type="ChEBI" id="CHEBI:15377"/>
        <dbReference type="ChEBI" id="CHEBI:15378"/>
        <dbReference type="ChEBI" id="CHEBI:15934"/>
        <dbReference type="ChEBI" id="CHEBI:43474"/>
        <dbReference type="ChEBI" id="CHEBI:58201"/>
        <dbReference type="ChEBI" id="CHEBI:58830"/>
        <dbReference type="EC" id="2.5.1.78"/>
    </reaction>
</comment>
<proteinExistence type="inferred from homology"/>
<dbReference type="InterPro" id="IPR034964">
    <property type="entry name" value="LS"/>
</dbReference>
<evidence type="ECO:0000256" key="3">
    <source>
        <dbReference type="ARBA" id="ARBA00012664"/>
    </source>
</evidence>
<dbReference type="GO" id="GO:0000906">
    <property type="term" value="F:6,7-dimethyl-8-ribityllumazine synthase activity"/>
    <property type="evidence" value="ECO:0007669"/>
    <property type="project" value="UniProtKB-EC"/>
</dbReference>
<evidence type="ECO:0000256" key="1">
    <source>
        <dbReference type="ARBA" id="ARBA00004917"/>
    </source>
</evidence>
<dbReference type="PANTHER" id="PTHR21058">
    <property type="entry name" value="6,7-DIMETHYL-8-RIBITYLLUMAZINE SYNTHASE DMRL SYNTHASE LUMAZINE SYNTHASE"/>
    <property type="match status" value="1"/>
</dbReference>
<name>A0A381S8H7_9ZZZZ</name>
<evidence type="ECO:0000256" key="6">
    <source>
        <dbReference type="ARBA" id="ARBA00048785"/>
    </source>
</evidence>
<dbReference type="PANTHER" id="PTHR21058:SF0">
    <property type="entry name" value="6,7-DIMETHYL-8-RIBITYLLUMAZINE SYNTHASE"/>
    <property type="match status" value="1"/>
</dbReference>
<reference evidence="7" key="1">
    <citation type="submission" date="2018-05" db="EMBL/GenBank/DDBJ databases">
        <authorList>
            <person name="Lanie J.A."/>
            <person name="Ng W.-L."/>
            <person name="Kazmierczak K.M."/>
            <person name="Andrzejewski T.M."/>
            <person name="Davidsen T.M."/>
            <person name="Wayne K.J."/>
            <person name="Tettelin H."/>
            <person name="Glass J.I."/>
            <person name="Rusch D."/>
            <person name="Podicherti R."/>
            <person name="Tsui H.-C.T."/>
            <person name="Winkler M.E."/>
        </authorList>
    </citation>
    <scope>NUCLEOTIDE SEQUENCE</scope>
</reference>
<dbReference type="HAMAP" id="MF_00178">
    <property type="entry name" value="Lumazine_synth"/>
    <property type="match status" value="1"/>
</dbReference>
<organism evidence="7">
    <name type="scientific">marine metagenome</name>
    <dbReference type="NCBI Taxonomy" id="408172"/>
    <lineage>
        <taxon>unclassified sequences</taxon>
        <taxon>metagenomes</taxon>
        <taxon>ecological metagenomes</taxon>
    </lineage>
</organism>
<comment type="pathway">
    <text evidence="1">Cofactor biosynthesis; riboflavin biosynthesis; riboflavin from 2-hydroxy-3-oxobutyl phosphate and 5-amino-6-(D-ribitylamino)uracil: step 1/2.</text>
</comment>
<dbReference type="UniPathway" id="UPA00275">
    <property type="reaction ID" value="UER00404"/>
</dbReference>
<dbReference type="NCBIfam" id="TIGR00114">
    <property type="entry name" value="lumazine-synth"/>
    <property type="match status" value="1"/>
</dbReference>
<evidence type="ECO:0000256" key="5">
    <source>
        <dbReference type="ARBA" id="ARBA00022679"/>
    </source>
</evidence>
<keyword evidence="4" id="KW-0686">Riboflavin biosynthesis</keyword>
<keyword evidence="5" id="KW-0808">Transferase</keyword>
<dbReference type="Gene3D" id="3.40.50.960">
    <property type="entry name" value="Lumazine/riboflavin synthase"/>
    <property type="match status" value="1"/>
</dbReference>
<accession>A0A381S8H7</accession>
<dbReference type="AlphaFoldDB" id="A0A381S8H7"/>
<dbReference type="GO" id="GO:0009349">
    <property type="term" value="C:riboflavin synthase complex"/>
    <property type="evidence" value="ECO:0007669"/>
    <property type="project" value="InterPro"/>
</dbReference>
<dbReference type="GO" id="GO:0005829">
    <property type="term" value="C:cytosol"/>
    <property type="evidence" value="ECO:0007669"/>
    <property type="project" value="TreeGrafter"/>
</dbReference>
<dbReference type="GO" id="GO:0009231">
    <property type="term" value="P:riboflavin biosynthetic process"/>
    <property type="evidence" value="ECO:0007669"/>
    <property type="project" value="UniProtKB-UniPathway"/>
</dbReference>
<gene>
    <name evidence="7" type="ORF">METZ01_LOCUS52648</name>
</gene>
<evidence type="ECO:0000256" key="2">
    <source>
        <dbReference type="ARBA" id="ARBA00007424"/>
    </source>
</evidence>
<dbReference type="SUPFAM" id="SSF52121">
    <property type="entry name" value="Lumazine synthase"/>
    <property type="match status" value="1"/>
</dbReference>
<sequence>MVAGAVGCFTEYGLKRESIEIIRVPGAWELPQAASLVLGLDRHNAIVTLGCVIRGETPHFDYVCSAANDGVAAVAREASIPILFGVLTTDNREQALARAGKGSSNKGYEAAVAALQMVDLYARLAGN</sequence>
<dbReference type="CDD" id="cd09209">
    <property type="entry name" value="Lumazine_synthase-I"/>
    <property type="match status" value="1"/>
</dbReference>